<dbReference type="Proteomes" id="UP001430953">
    <property type="component" value="Unassembled WGS sequence"/>
</dbReference>
<sequence>MRTTRTVRVKWMEVYRCSTVSVLPTIITDSVEDTRPPSCHLTSFQQPDRPLDKAKWKQSTKINGNAMKSINDDVFFSIREIEKFGIDLSIKSNISNFVTTAVAVQ</sequence>
<evidence type="ECO:0000313" key="1">
    <source>
        <dbReference type="EMBL" id="KAL0130221.1"/>
    </source>
</evidence>
<dbReference type="EMBL" id="JADYXP020000002">
    <property type="protein sequence ID" value="KAL0130221.1"/>
    <property type="molecule type" value="Genomic_DNA"/>
</dbReference>
<protein>
    <submittedName>
        <fullName evidence="1">Uncharacterized protein</fullName>
    </submittedName>
</protein>
<accession>A0AAW2GSJ4</accession>
<organism evidence="1 2">
    <name type="scientific">Cardiocondyla obscurior</name>
    <dbReference type="NCBI Taxonomy" id="286306"/>
    <lineage>
        <taxon>Eukaryota</taxon>
        <taxon>Metazoa</taxon>
        <taxon>Ecdysozoa</taxon>
        <taxon>Arthropoda</taxon>
        <taxon>Hexapoda</taxon>
        <taxon>Insecta</taxon>
        <taxon>Pterygota</taxon>
        <taxon>Neoptera</taxon>
        <taxon>Endopterygota</taxon>
        <taxon>Hymenoptera</taxon>
        <taxon>Apocrita</taxon>
        <taxon>Aculeata</taxon>
        <taxon>Formicoidea</taxon>
        <taxon>Formicidae</taxon>
        <taxon>Myrmicinae</taxon>
        <taxon>Cardiocondyla</taxon>
    </lineage>
</organism>
<keyword evidence="2" id="KW-1185">Reference proteome</keyword>
<evidence type="ECO:0000313" key="2">
    <source>
        <dbReference type="Proteomes" id="UP001430953"/>
    </source>
</evidence>
<dbReference type="AlphaFoldDB" id="A0AAW2GSJ4"/>
<gene>
    <name evidence="1" type="ORF">PUN28_002066</name>
</gene>
<comment type="caution">
    <text evidence="1">The sequence shown here is derived from an EMBL/GenBank/DDBJ whole genome shotgun (WGS) entry which is preliminary data.</text>
</comment>
<reference evidence="1 2" key="1">
    <citation type="submission" date="2023-03" db="EMBL/GenBank/DDBJ databases">
        <title>High recombination rates correlate with genetic variation in Cardiocondyla obscurior ants.</title>
        <authorList>
            <person name="Errbii M."/>
        </authorList>
    </citation>
    <scope>NUCLEOTIDE SEQUENCE [LARGE SCALE GENOMIC DNA]</scope>
    <source>
        <strain evidence="1">Alpha-2009</strain>
        <tissue evidence="1">Whole body</tissue>
    </source>
</reference>
<proteinExistence type="predicted"/>
<name>A0AAW2GSJ4_9HYME</name>